<organism evidence="2 3">
    <name type="scientific">Hydatigena taeniaeformis</name>
    <name type="common">Feline tapeworm</name>
    <name type="synonym">Taenia taeniaeformis</name>
    <dbReference type="NCBI Taxonomy" id="6205"/>
    <lineage>
        <taxon>Eukaryota</taxon>
        <taxon>Metazoa</taxon>
        <taxon>Spiralia</taxon>
        <taxon>Lophotrochozoa</taxon>
        <taxon>Platyhelminthes</taxon>
        <taxon>Cestoda</taxon>
        <taxon>Eucestoda</taxon>
        <taxon>Cyclophyllidea</taxon>
        <taxon>Taeniidae</taxon>
        <taxon>Hydatigera</taxon>
    </lineage>
</organism>
<evidence type="ECO:0000313" key="2">
    <source>
        <dbReference type="EMBL" id="VDM37232.1"/>
    </source>
</evidence>
<proteinExistence type="predicted"/>
<dbReference type="EMBL" id="UYWX01025422">
    <property type="protein sequence ID" value="VDM37232.1"/>
    <property type="molecule type" value="Genomic_DNA"/>
</dbReference>
<accession>A0A3P7HRT0</accession>
<keyword evidence="3" id="KW-1185">Reference proteome</keyword>
<reference evidence="2 3" key="1">
    <citation type="submission" date="2018-11" db="EMBL/GenBank/DDBJ databases">
        <authorList>
            <consortium name="Pathogen Informatics"/>
        </authorList>
    </citation>
    <scope>NUCLEOTIDE SEQUENCE [LARGE SCALE GENOMIC DNA]</scope>
</reference>
<gene>
    <name evidence="2" type="ORF">TTAC_LOCUS11595</name>
</gene>
<evidence type="ECO:0000313" key="3">
    <source>
        <dbReference type="Proteomes" id="UP000274429"/>
    </source>
</evidence>
<dbReference type="Proteomes" id="UP000274429">
    <property type="component" value="Unassembled WGS sequence"/>
</dbReference>
<name>A0A3P7HRT0_HYDTA</name>
<feature type="region of interest" description="Disordered" evidence="1">
    <location>
        <begin position="37"/>
        <end position="72"/>
    </location>
</feature>
<dbReference type="Gene3D" id="1.20.5.320">
    <property type="entry name" value="6-Phosphogluconate Dehydrogenase, domain 3"/>
    <property type="match status" value="1"/>
</dbReference>
<protein>
    <submittedName>
        <fullName evidence="2">Uncharacterized protein</fullName>
    </submittedName>
</protein>
<evidence type="ECO:0000256" key="1">
    <source>
        <dbReference type="SAM" id="MobiDB-lite"/>
    </source>
</evidence>
<sequence length="129" mass="14308">MHAYFHLALYHTEVVFHAPKHLEHQAYLADTVPFSPSSSTFHNGVKGPRGERGPVGDPGPQGPPGPMGQVKILNAPNDVEDTINRRRRQAPDPNQDNVFLPLPPYQLFLDEYTTPSASSSLHWEASTKD</sequence>
<dbReference type="AlphaFoldDB" id="A0A3P7HRT0"/>